<dbReference type="SMART" id="SM00575">
    <property type="entry name" value="ZnF_PMZ"/>
    <property type="match status" value="1"/>
</dbReference>
<dbReference type="PANTHER" id="PTHR31973">
    <property type="entry name" value="POLYPROTEIN, PUTATIVE-RELATED"/>
    <property type="match status" value="1"/>
</dbReference>
<evidence type="ECO:0000313" key="2">
    <source>
        <dbReference type="EMBL" id="AAD25591.1"/>
    </source>
</evidence>
<dbReference type="InterPro" id="IPR018289">
    <property type="entry name" value="MULE_transposase_dom"/>
</dbReference>
<proteinExistence type="predicted"/>
<reference evidence="2" key="4">
    <citation type="submission" date="2002-02" db="EMBL/GenBank/DDBJ databases">
        <authorList>
            <person name="Town C.D."/>
            <person name="Kaul S."/>
        </authorList>
    </citation>
    <scope>NUCLEOTIDE SEQUENCE</scope>
</reference>
<reference evidence="2" key="2">
    <citation type="submission" date="1999-04" db="EMBL/GenBank/DDBJ databases">
        <title>Arabidopsis thaliana chromosome 2 BAC F1O13 genomic sequence.</title>
        <authorList>
            <person name="Town C.D."/>
            <person name="Haas B.J."/>
            <person name="Wu D."/>
            <person name="Maiti R."/>
            <person name="Hannick L.I."/>
            <person name="Chan A.P."/>
            <person name="Tallon L.J."/>
            <person name="Rooney T."/>
            <person name="Utterback T.R."/>
            <person name="VanAken S.E."/>
            <person name="Feldblyum T.V."/>
            <person name="White O."/>
            <person name="Fraser C.M."/>
        </authorList>
    </citation>
    <scope>NUCLEOTIDE SEQUENCE</scope>
</reference>
<dbReference type="GO" id="GO:0008270">
    <property type="term" value="F:zinc ion binding"/>
    <property type="evidence" value="ECO:0007669"/>
    <property type="project" value="InterPro"/>
</dbReference>
<accession>Q9SI25</accession>
<reference key="1">
    <citation type="journal article" date="1999" name="Nature">
        <title>Sequence and analysis of chromosome 2 of the plant Arabidopsis thaliana.</title>
        <authorList>
            <person name="Lin X."/>
            <person name="Kaul S."/>
            <person name="Rounsley S."/>
            <person name="Shea T.P."/>
            <person name="Benito M.I."/>
            <person name="Town C.D."/>
            <person name="Fujii C.Y."/>
            <person name="Mason T."/>
            <person name="Bowman C.L."/>
            <person name="Barnstead M."/>
            <person name="Feldblyum T.V."/>
            <person name="Buell C.R."/>
            <person name="Ketchum K.A."/>
            <person name="Lee J."/>
            <person name="Ronning C.M."/>
            <person name="Koo H.L."/>
            <person name="Moffat K.S."/>
            <person name="Cronin L.A."/>
            <person name="Shen M."/>
            <person name="Pai G."/>
            <person name="Van Aken S."/>
            <person name="Umayam L."/>
            <person name="Tallon L.J."/>
            <person name="Gill J.E."/>
            <person name="Adams M.D."/>
            <person name="Carrera A.J."/>
            <person name="Creasy T.H."/>
            <person name="Goodman H.M."/>
            <person name="Somerville C.R."/>
            <person name="Copenhaver G.P."/>
            <person name="Preuss D."/>
            <person name="Nierman W.C."/>
            <person name="White O."/>
            <person name="Eisen J.A."/>
            <person name="Salzberg S.L."/>
            <person name="Fraser C.M."/>
            <person name="Venter J.C."/>
        </authorList>
    </citation>
    <scope>NUCLEOTIDE SEQUENCE [LARGE SCALE GENOMIC DNA]</scope>
    <source>
        <strain>cv. Columbia</strain>
    </source>
</reference>
<name>Q9SI25_ARATH</name>
<feature type="domain" description="Zinc finger PMZ-type" evidence="1">
    <location>
        <begin position="668"/>
        <end position="695"/>
    </location>
</feature>
<organism evidence="2">
    <name type="scientific">Arabidopsis thaliana</name>
    <name type="common">Mouse-ear cress</name>
    <dbReference type="NCBI Taxonomy" id="3702"/>
    <lineage>
        <taxon>Eukaryota</taxon>
        <taxon>Viridiplantae</taxon>
        <taxon>Streptophyta</taxon>
        <taxon>Embryophyta</taxon>
        <taxon>Tracheophyta</taxon>
        <taxon>Spermatophyta</taxon>
        <taxon>Magnoliopsida</taxon>
        <taxon>eudicotyledons</taxon>
        <taxon>Gunneridae</taxon>
        <taxon>Pentapetalae</taxon>
        <taxon>rosids</taxon>
        <taxon>malvids</taxon>
        <taxon>Brassicales</taxon>
        <taxon>Brassicaceae</taxon>
        <taxon>Camelineae</taxon>
        <taxon>Arabidopsis</taxon>
    </lineage>
</organism>
<dbReference type="Pfam" id="PF10532">
    <property type="entry name" value="Plant_all_beta"/>
    <property type="match status" value="1"/>
</dbReference>
<dbReference type="AlphaFoldDB" id="Q9SI25"/>
<gene>
    <name evidence="2" type="ordered locus">At2g05010</name>
</gene>
<dbReference type="InterPro" id="IPR006564">
    <property type="entry name" value="Znf_PMZ"/>
</dbReference>
<dbReference type="EMBL" id="AC007211">
    <property type="protein sequence ID" value="AAD25591.1"/>
    <property type="molecule type" value="Genomic_DNA"/>
</dbReference>
<dbReference type="PIR" id="C84464">
    <property type="entry name" value="C84464"/>
</dbReference>
<dbReference type="PANTHER" id="PTHR31973:SF187">
    <property type="entry name" value="MUTATOR TRANSPOSASE MUDRA PROTEIN"/>
    <property type="match status" value="1"/>
</dbReference>
<reference evidence="2" key="3">
    <citation type="submission" date="2000-03" db="EMBL/GenBank/DDBJ databases">
        <authorList>
            <person name="Lin X."/>
        </authorList>
    </citation>
    <scope>NUCLEOTIDE SEQUENCE</scope>
</reference>
<protein>
    <submittedName>
        <fullName evidence="2">Mutator-like transposase</fullName>
    </submittedName>
</protein>
<sequence length="731" mass="84130">MKKKIHTKVHFDFGGYYSEVNEWIGKNSLYAISFKTSSLGKITYLMLVDKIMKKVAIDEASLKLKLSYNLSKVRRETYIVDDEDVFIFLTESDEESRIPVLHVEELNGIGVERVEISVPERQSSVGVNVREDDVLNEVCEMVHDGYENDVNDCENVVGMEIVAVQRPMERPVNFDEEEDEDVRIDYDDIHDIPRSVEVTPHVKEWDDGTCIEIDQEFCSREAVWELVNKAAKQEVFGVNTIKSEPLRLMLRCRQASKGCTWYLRVARTKKSHFSSVRVHRKVHTCSRSVETTSNNIQRGAPRLIASVLHCDYPGNLETPTPINIMSIVRGRLGVHCSYSTVLRGKMLHVSDVRGTPERRNTMLFSYLYMLEKVNPGTVTSVELEGEKKFKYLFIALGACIEGFREMRKVIVVDATHLKTVYGGMLVIATTQDPNHHHYPLAFGIIDSEKDVSWIWFLEKLKTVYPNVPGLVFISDRHQNIKKAVKMVYLNALHASCIWHLSQNMRLPLKINKDGAADKFRDCAHAYTESEFNKEFGHFTSIWPKDADFLEKVGFEKWSRCHFKRDKYNIDTSNYAESINGVFRKARKYHLLPMIDVMISKFSECFNVHRQDSCFCSITSQVVPTVENILHLRCPVAAKLTVIELNSYNQEYNVINLNSVSFLVDLKMKSVSCKRFDIDKIPCVHGRSKAPRHKEGRNANTTIYGLCSVYYVIESWALAYYRTLYIVPHESD</sequence>
<dbReference type="Pfam" id="PF10551">
    <property type="entry name" value="MULE"/>
    <property type="match status" value="1"/>
</dbReference>
<dbReference type="InterPro" id="IPR018290">
    <property type="entry name" value="MULE_transposase_N"/>
</dbReference>
<evidence type="ECO:0000259" key="1">
    <source>
        <dbReference type="SMART" id="SM00575"/>
    </source>
</evidence>